<dbReference type="CDD" id="cd01741">
    <property type="entry name" value="GATase1_1"/>
    <property type="match status" value="1"/>
</dbReference>
<dbReference type="EMBL" id="WIGM01000451">
    <property type="protein sequence ID" value="KAF6824831.1"/>
    <property type="molecule type" value="Genomic_DNA"/>
</dbReference>
<dbReference type="GO" id="GO:0005829">
    <property type="term" value="C:cytosol"/>
    <property type="evidence" value="ECO:0007669"/>
    <property type="project" value="TreeGrafter"/>
</dbReference>
<accession>A0A8H6K5Y0</accession>
<dbReference type="Gene3D" id="3.40.50.880">
    <property type="match status" value="1"/>
</dbReference>
<evidence type="ECO:0000313" key="2">
    <source>
        <dbReference type="Proteomes" id="UP000639643"/>
    </source>
</evidence>
<dbReference type="OrthoDB" id="1669814at2759"/>
<sequence length="282" mass="30310">MTAKENAAPTGPERPRHIAILDTDVMVPSVQPSRGKYYSAQYIKLLAAAASRLGLSDAAVTFSTWDVVAGSYPDPAAVDAILVTGSIAAAYDTDPWVLRLGGFLRDVYASHPRVRIFGTCFGHQLIGQVLLGPHGAVVEKDPNGYEFGVKTIELVPKLVEDFPCLRTLGKGNEAAHGLRLQMCHGDHVALPGALPGGWTSIGGSAHCRVQGLYQPGRVLTIQPHFECDQFIMEETIRHFYTPGRGFSTEFLQSAFEGTRREDDAGIAADMVLLFLVGGVSGC</sequence>
<keyword evidence="2" id="KW-1185">Reference proteome</keyword>
<dbReference type="GO" id="GO:0005634">
    <property type="term" value="C:nucleus"/>
    <property type="evidence" value="ECO:0007669"/>
    <property type="project" value="TreeGrafter"/>
</dbReference>
<dbReference type="PANTHER" id="PTHR42695:SF6">
    <property type="entry name" value="GLUTAMINE AMIDOTRANSFERASE DOMAIN-CONTAINING PROTEIN"/>
    <property type="match status" value="1"/>
</dbReference>
<evidence type="ECO:0000313" key="1">
    <source>
        <dbReference type="EMBL" id="KAF6824831.1"/>
    </source>
</evidence>
<dbReference type="PANTHER" id="PTHR42695">
    <property type="entry name" value="GLUTAMINE AMIDOTRANSFERASE YLR126C-RELATED"/>
    <property type="match status" value="1"/>
</dbReference>
<organism evidence="1 2">
    <name type="scientific">Colletotrichum musicola</name>
    <dbReference type="NCBI Taxonomy" id="2175873"/>
    <lineage>
        <taxon>Eukaryota</taxon>
        <taxon>Fungi</taxon>
        <taxon>Dikarya</taxon>
        <taxon>Ascomycota</taxon>
        <taxon>Pezizomycotina</taxon>
        <taxon>Sordariomycetes</taxon>
        <taxon>Hypocreomycetidae</taxon>
        <taxon>Glomerellales</taxon>
        <taxon>Glomerellaceae</taxon>
        <taxon>Colletotrichum</taxon>
        <taxon>Colletotrichum orchidearum species complex</taxon>
    </lineage>
</organism>
<comment type="caution">
    <text evidence="1">The sequence shown here is derived from an EMBL/GenBank/DDBJ whole genome shotgun (WGS) entry which is preliminary data.</text>
</comment>
<dbReference type="GO" id="GO:0016740">
    <property type="term" value="F:transferase activity"/>
    <property type="evidence" value="ECO:0007669"/>
    <property type="project" value="UniProtKB-KW"/>
</dbReference>
<protein>
    <submittedName>
        <fullName evidence="1">Glutamine amidotransferase-like protein</fullName>
    </submittedName>
</protein>
<reference evidence="1" key="1">
    <citation type="journal article" date="2020" name="Phytopathology">
        <title>Genome Sequence Resources of Colletotrichum truncatum, C. plurivorum, C. musicola, and C. sojae: Four Species Pathogenic to Soybean (Glycine max).</title>
        <authorList>
            <person name="Rogerio F."/>
            <person name="Boufleur T.R."/>
            <person name="Ciampi-Guillardi M."/>
            <person name="Sukno S.A."/>
            <person name="Thon M.R."/>
            <person name="Massola Junior N.S."/>
            <person name="Baroncelli R."/>
        </authorList>
    </citation>
    <scope>NUCLEOTIDE SEQUENCE</scope>
    <source>
        <strain evidence="1">LFN0074</strain>
    </source>
</reference>
<dbReference type="SUPFAM" id="SSF52317">
    <property type="entry name" value="Class I glutamine amidotransferase-like"/>
    <property type="match status" value="1"/>
</dbReference>
<gene>
    <name evidence="1" type="ORF">CMUS01_10067</name>
</gene>
<dbReference type="AlphaFoldDB" id="A0A8H6K5Y0"/>
<dbReference type="Proteomes" id="UP000639643">
    <property type="component" value="Unassembled WGS sequence"/>
</dbReference>
<dbReference type="InterPro" id="IPR044992">
    <property type="entry name" value="ChyE-like"/>
</dbReference>
<dbReference type="InterPro" id="IPR029062">
    <property type="entry name" value="Class_I_gatase-like"/>
</dbReference>
<name>A0A8H6K5Y0_9PEZI</name>
<keyword evidence="1" id="KW-0315">Glutamine amidotransferase</keyword>
<keyword evidence="1" id="KW-0808">Transferase</keyword>
<proteinExistence type="predicted"/>